<evidence type="ECO:0000313" key="3">
    <source>
        <dbReference type="EMBL" id="GBN73171.1"/>
    </source>
</evidence>
<feature type="region of interest" description="Disordered" evidence="1">
    <location>
        <begin position="36"/>
        <end position="55"/>
    </location>
</feature>
<gene>
    <name evidence="3" type="ORF">AVEN_175364_1</name>
</gene>
<dbReference type="EMBL" id="BGPR01016480">
    <property type="protein sequence ID" value="GBN73171.1"/>
    <property type="molecule type" value="Genomic_DNA"/>
</dbReference>
<accession>A0A4Y2RBX3</accession>
<dbReference type="AlphaFoldDB" id="A0A4Y2RBX3"/>
<feature type="non-terminal residue" evidence="3">
    <location>
        <position position="1"/>
    </location>
</feature>
<name>A0A4Y2RBX3_ARAVE</name>
<evidence type="ECO:0000256" key="1">
    <source>
        <dbReference type="SAM" id="MobiDB-lite"/>
    </source>
</evidence>
<dbReference type="InterPro" id="IPR051506">
    <property type="entry name" value="ATOS_Transcription_Regulators"/>
</dbReference>
<dbReference type="PANTHER" id="PTHR13199">
    <property type="entry name" value="GH03947P"/>
    <property type="match status" value="1"/>
</dbReference>
<keyword evidence="4" id="KW-1185">Reference proteome</keyword>
<sequence length="55" mass="6353">FMSSKSGRIYLHTDIRLIIFRKSDLDAATVHGQRPYELRTFTHGPSNPKFSPHKP</sequence>
<organism evidence="3 4">
    <name type="scientific">Araneus ventricosus</name>
    <name type="common">Orbweaver spider</name>
    <name type="synonym">Epeira ventricosa</name>
    <dbReference type="NCBI Taxonomy" id="182803"/>
    <lineage>
        <taxon>Eukaryota</taxon>
        <taxon>Metazoa</taxon>
        <taxon>Ecdysozoa</taxon>
        <taxon>Arthropoda</taxon>
        <taxon>Chelicerata</taxon>
        <taxon>Arachnida</taxon>
        <taxon>Araneae</taxon>
        <taxon>Araneomorphae</taxon>
        <taxon>Entelegynae</taxon>
        <taxon>Araneoidea</taxon>
        <taxon>Araneidae</taxon>
        <taxon>Araneus</taxon>
    </lineage>
</organism>
<dbReference type="Proteomes" id="UP000499080">
    <property type="component" value="Unassembled WGS sequence"/>
</dbReference>
<dbReference type="Pfam" id="PF13889">
    <property type="entry name" value="Chromosome_seg"/>
    <property type="match status" value="1"/>
</dbReference>
<dbReference type="InterPro" id="IPR033473">
    <property type="entry name" value="Atos-like_C"/>
</dbReference>
<evidence type="ECO:0000259" key="2">
    <source>
        <dbReference type="Pfam" id="PF13889"/>
    </source>
</evidence>
<reference evidence="3 4" key="1">
    <citation type="journal article" date="2019" name="Sci. Rep.">
        <title>Orb-weaving spider Araneus ventricosus genome elucidates the spidroin gene catalogue.</title>
        <authorList>
            <person name="Kono N."/>
            <person name="Nakamura H."/>
            <person name="Ohtoshi R."/>
            <person name="Moran D.A.P."/>
            <person name="Shinohara A."/>
            <person name="Yoshida Y."/>
            <person name="Fujiwara M."/>
            <person name="Mori M."/>
            <person name="Tomita M."/>
            <person name="Arakawa K."/>
        </authorList>
    </citation>
    <scope>NUCLEOTIDE SEQUENCE [LARGE SCALE GENOMIC DNA]</scope>
</reference>
<comment type="caution">
    <text evidence="3">The sequence shown here is derived from an EMBL/GenBank/DDBJ whole genome shotgun (WGS) entry which is preliminary data.</text>
</comment>
<evidence type="ECO:0000313" key="4">
    <source>
        <dbReference type="Proteomes" id="UP000499080"/>
    </source>
</evidence>
<feature type="domain" description="Atos-like C-terminal" evidence="2">
    <location>
        <begin position="1"/>
        <end position="52"/>
    </location>
</feature>
<dbReference type="OrthoDB" id="8625101at2759"/>
<proteinExistence type="predicted"/>
<protein>
    <recommendedName>
        <fullName evidence="2">Atos-like C-terminal domain-containing protein</fullName>
    </recommendedName>
</protein>
<dbReference type="PANTHER" id="PTHR13199:SF11">
    <property type="entry name" value="PROTEIN ATOSSA"/>
    <property type="match status" value="1"/>
</dbReference>